<proteinExistence type="predicted"/>
<dbReference type="GO" id="GO:0017080">
    <property type="term" value="F:sodium channel regulator activity"/>
    <property type="evidence" value="ECO:0007669"/>
    <property type="project" value="TreeGrafter"/>
</dbReference>
<sequence length="531" mass="58855">MPKPVPVENLVIPPQDGRICGTICICQMTMVLSSVALVYLTVAIYMPSGRAFQSGISEVPAMCTTIRAVNADNCDWGSCGEWCLSKTSGPCVQIHVNLRRNGSTILLANCTNTTNKTCYGIDQENAKKSKCIADECRNLTGTFNCSAGTCINITDAFECMFHDTDPPLKCSGRRGKITCIDIDGLFNCNRGTCERIRTPYNCDRRCVDIPTRNKNMILLSGDKVYLSQCERAIDVETNREIWHEDRGDVMMASCYGIFNSTLGVEAVDCINGSVLEKDLLSDLTNFTYLSYLNIFATKPLDNDNLVAPPEQSLIIANESRLLINLEGCVNTLRDECKEFLHEYGKDGSDHNARARFPCYYAEANTGVVVSRFDLETTYKEFLIALLLPSILFVISCVTLIFCQRTVVVGDDAKMRFKGSPGALVSIERSASGNLGDARRRFRYGALRSVTHSPPGGVRLVSRYSPCAGITEVWGGGERVIKKILILQFSKTKKKQHVHIPAKVLRKRSEKGKRSDNKEIKKNLSTRTACTK</sequence>
<protein>
    <submittedName>
        <fullName evidence="4">LOW QUALITY PROTEIN: uncharacterized protein LOC112463844</fullName>
    </submittedName>
</protein>
<evidence type="ECO:0000256" key="1">
    <source>
        <dbReference type="SAM" id="MobiDB-lite"/>
    </source>
</evidence>
<keyword evidence="2" id="KW-1133">Transmembrane helix</keyword>
<feature type="transmembrane region" description="Helical" evidence="2">
    <location>
        <begin position="381"/>
        <end position="401"/>
    </location>
</feature>
<keyword evidence="2" id="KW-0812">Transmembrane</keyword>
<dbReference type="AlphaFoldDB" id="A0A6J1R055"/>
<reference evidence="4" key="1">
    <citation type="submission" date="2025-08" db="UniProtKB">
        <authorList>
            <consortium name="RefSeq"/>
        </authorList>
    </citation>
    <scope>IDENTIFICATION</scope>
    <source>
        <tissue evidence="4">Whole body</tissue>
    </source>
</reference>
<dbReference type="Proteomes" id="UP000504618">
    <property type="component" value="Unplaced"/>
</dbReference>
<evidence type="ECO:0000256" key="2">
    <source>
        <dbReference type="SAM" id="Phobius"/>
    </source>
</evidence>
<keyword evidence="2" id="KW-0472">Membrane</keyword>
<dbReference type="GO" id="GO:0005886">
    <property type="term" value="C:plasma membrane"/>
    <property type="evidence" value="ECO:0007669"/>
    <property type="project" value="TreeGrafter"/>
</dbReference>
<feature type="region of interest" description="Disordered" evidence="1">
    <location>
        <begin position="506"/>
        <end position="531"/>
    </location>
</feature>
<dbReference type="RefSeq" id="XP_024886235.1">
    <property type="nucleotide sequence ID" value="XM_025030467.1"/>
</dbReference>
<name>A0A6J1R055_9HYME</name>
<feature type="transmembrane region" description="Helical" evidence="2">
    <location>
        <begin position="20"/>
        <end position="45"/>
    </location>
</feature>
<evidence type="ECO:0000313" key="3">
    <source>
        <dbReference type="Proteomes" id="UP000504618"/>
    </source>
</evidence>
<dbReference type="PANTHER" id="PTHR12335:SF7">
    <property type="entry name" value="RT03134P"/>
    <property type="match status" value="1"/>
</dbReference>
<dbReference type="InterPro" id="IPR031578">
    <property type="entry name" value="TipE"/>
</dbReference>
<keyword evidence="3" id="KW-1185">Reference proteome</keyword>
<organism evidence="3 4">
    <name type="scientific">Temnothorax curvispinosus</name>
    <dbReference type="NCBI Taxonomy" id="300111"/>
    <lineage>
        <taxon>Eukaryota</taxon>
        <taxon>Metazoa</taxon>
        <taxon>Ecdysozoa</taxon>
        <taxon>Arthropoda</taxon>
        <taxon>Hexapoda</taxon>
        <taxon>Insecta</taxon>
        <taxon>Pterygota</taxon>
        <taxon>Neoptera</taxon>
        <taxon>Endopterygota</taxon>
        <taxon>Hymenoptera</taxon>
        <taxon>Apocrita</taxon>
        <taxon>Aculeata</taxon>
        <taxon>Formicoidea</taxon>
        <taxon>Formicidae</taxon>
        <taxon>Myrmicinae</taxon>
        <taxon>Temnothorax</taxon>
    </lineage>
</organism>
<feature type="compositionally biased region" description="Polar residues" evidence="1">
    <location>
        <begin position="522"/>
        <end position="531"/>
    </location>
</feature>
<dbReference type="GO" id="GO:0002028">
    <property type="term" value="P:regulation of sodium ion transport"/>
    <property type="evidence" value="ECO:0007669"/>
    <property type="project" value="TreeGrafter"/>
</dbReference>
<feature type="compositionally biased region" description="Basic and acidic residues" evidence="1">
    <location>
        <begin position="511"/>
        <end position="521"/>
    </location>
</feature>
<evidence type="ECO:0000313" key="4">
    <source>
        <dbReference type="RefSeq" id="XP_024886235.1"/>
    </source>
</evidence>
<dbReference type="PANTHER" id="PTHR12335">
    <property type="entry name" value="TIPE PROTEIN TEMPERATURE-INDUCED PARALYTIC E"/>
    <property type="match status" value="1"/>
</dbReference>
<dbReference type="GeneID" id="112463844"/>
<gene>
    <name evidence="4" type="primary">LOC112463844</name>
</gene>
<dbReference type="CTD" id="50170"/>
<dbReference type="OrthoDB" id="6349518at2759"/>
<accession>A0A6J1R055</accession>